<dbReference type="RefSeq" id="WP_211349824.1">
    <property type="nucleotide sequence ID" value="NZ_BAAASV010000003.1"/>
</dbReference>
<proteinExistence type="predicted"/>
<keyword evidence="2" id="KW-1185">Reference proteome</keyword>
<accession>A0A542ZUJ9</accession>
<evidence type="ECO:0000313" key="2">
    <source>
        <dbReference type="Proteomes" id="UP000315389"/>
    </source>
</evidence>
<dbReference type="AlphaFoldDB" id="A0A542ZUJ9"/>
<name>A0A542ZUJ9_RARFA</name>
<dbReference type="Proteomes" id="UP000315389">
    <property type="component" value="Unassembled WGS sequence"/>
</dbReference>
<evidence type="ECO:0000313" key="1">
    <source>
        <dbReference type="EMBL" id="TQL64043.1"/>
    </source>
</evidence>
<gene>
    <name evidence="1" type="ORF">FB461_0528</name>
</gene>
<comment type="caution">
    <text evidence="1">The sequence shown here is derived from an EMBL/GenBank/DDBJ whole genome shotgun (WGS) entry which is preliminary data.</text>
</comment>
<reference evidence="1 2" key="1">
    <citation type="submission" date="2019-06" db="EMBL/GenBank/DDBJ databases">
        <title>Sequencing the genomes of 1000 actinobacteria strains.</title>
        <authorList>
            <person name="Klenk H.-P."/>
        </authorList>
    </citation>
    <scope>NUCLEOTIDE SEQUENCE [LARGE SCALE GENOMIC DNA]</scope>
    <source>
        <strain evidence="1 2">DSM 4813</strain>
    </source>
</reference>
<sequence length="298" mass="31638">MRRFATTILVTLAVLALGATLIVVILDRVSPKAVYSQQRCTASADSVSWSLTPEQSENAALIGTRPLSRGMPARAATIALATAYQESKIRNIDYGDRDSLGLFQQRPSQGWGSAEQVSDPVYATDAFYDVLARIDGYETLPVTVAAQKVQRSAFPDAYANHEPMGRAWASALNGYSGTNLECQLDPIPDSSIAGDNLTLVTARVERDLPGVTATAIGDRNIELDALQAAKEFNLTGKDAPRLALAMANWAVAVASPLGIESVQVGQASWSRADGTWVELDEPPADSTSVTIIVGGAEA</sequence>
<dbReference type="EMBL" id="VFOS01000001">
    <property type="protein sequence ID" value="TQL64043.1"/>
    <property type="molecule type" value="Genomic_DNA"/>
</dbReference>
<organism evidence="1 2">
    <name type="scientific">Rarobacter faecitabidus</name>
    <dbReference type="NCBI Taxonomy" id="13243"/>
    <lineage>
        <taxon>Bacteria</taxon>
        <taxon>Bacillati</taxon>
        <taxon>Actinomycetota</taxon>
        <taxon>Actinomycetes</taxon>
        <taxon>Micrococcales</taxon>
        <taxon>Rarobacteraceae</taxon>
        <taxon>Rarobacter</taxon>
    </lineage>
</organism>
<protein>
    <submittedName>
        <fullName evidence="1">Uncharacterized protein</fullName>
    </submittedName>
</protein>